<dbReference type="Proteomes" id="UP000029549">
    <property type="component" value="Unassembled WGS sequence"/>
</dbReference>
<reference evidence="2 3" key="1">
    <citation type="submission" date="2013-09" db="EMBL/GenBank/DDBJ databases">
        <title>High correlation between genotypes and phenotypes of environmental bacteria Comamonas testosteroni strains.</title>
        <authorList>
            <person name="Liu L."/>
            <person name="Zhu W."/>
            <person name="Xia X."/>
            <person name="Xu B."/>
            <person name="Luo M."/>
            <person name="Wang G."/>
        </authorList>
    </citation>
    <scope>NUCLEOTIDE SEQUENCE [LARGE SCALE GENOMIC DNA]</scope>
    <source>
        <strain evidence="2 3">DF2</strain>
    </source>
</reference>
<proteinExistence type="predicted"/>
<dbReference type="EMBL" id="AWTP01000167">
    <property type="protein sequence ID" value="KGH03193.1"/>
    <property type="molecule type" value="Genomic_DNA"/>
</dbReference>
<accession>A0A0E3CAC6</accession>
<protein>
    <submittedName>
        <fullName evidence="2">Uncharacterized protein</fullName>
    </submittedName>
</protein>
<keyword evidence="1" id="KW-0472">Membrane</keyword>
<feature type="transmembrane region" description="Helical" evidence="1">
    <location>
        <begin position="6"/>
        <end position="30"/>
    </location>
</feature>
<keyword evidence="1" id="KW-0812">Transmembrane</keyword>
<dbReference type="AlphaFoldDB" id="A0A0E3CAC6"/>
<evidence type="ECO:0000256" key="1">
    <source>
        <dbReference type="SAM" id="Phobius"/>
    </source>
</evidence>
<keyword evidence="1" id="KW-1133">Transmembrane helix</keyword>
<sequence length="35" mass="3865">MSIAAAAILTFMYPQLLILVLIGAGVALWLRCFRK</sequence>
<evidence type="ECO:0000313" key="3">
    <source>
        <dbReference type="Proteomes" id="UP000029549"/>
    </source>
</evidence>
<gene>
    <name evidence="2" type="ORF">P608_25730</name>
</gene>
<name>A0A0E3CAC6_9BURK</name>
<comment type="caution">
    <text evidence="2">The sequence shown here is derived from an EMBL/GenBank/DDBJ whole genome shotgun (WGS) entry which is preliminary data.</text>
</comment>
<keyword evidence="3" id="KW-1185">Reference proteome</keyword>
<organism evidence="2 3">
    <name type="scientific">Comamonas thiooxydans</name>
    <dbReference type="NCBI Taxonomy" id="363952"/>
    <lineage>
        <taxon>Bacteria</taxon>
        <taxon>Pseudomonadati</taxon>
        <taxon>Pseudomonadota</taxon>
        <taxon>Betaproteobacteria</taxon>
        <taxon>Burkholderiales</taxon>
        <taxon>Comamonadaceae</taxon>
        <taxon>Comamonas</taxon>
    </lineage>
</organism>
<evidence type="ECO:0000313" key="2">
    <source>
        <dbReference type="EMBL" id="KGH03193.1"/>
    </source>
</evidence>